<comment type="catalytic activity">
    <reaction evidence="6">
        <text>L-threonyl-[protein] + ATP = O-phospho-L-threonyl-[protein] + ADP + H(+)</text>
        <dbReference type="Rhea" id="RHEA:46608"/>
        <dbReference type="Rhea" id="RHEA-COMP:11060"/>
        <dbReference type="Rhea" id="RHEA-COMP:11605"/>
        <dbReference type="ChEBI" id="CHEBI:15378"/>
        <dbReference type="ChEBI" id="CHEBI:30013"/>
        <dbReference type="ChEBI" id="CHEBI:30616"/>
        <dbReference type="ChEBI" id="CHEBI:61977"/>
        <dbReference type="ChEBI" id="CHEBI:456216"/>
        <dbReference type="EC" id="2.7.11.22"/>
    </reaction>
</comment>
<dbReference type="Proteomes" id="UP000799771">
    <property type="component" value="Unassembled WGS sequence"/>
</dbReference>
<dbReference type="GO" id="GO:0070985">
    <property type="term" value="C:transcription factor TFIIK complex"/>
    <property type="evidence" value="ECO:0007669"/>
    <property type="project" value="TreeGrafter"/>
</dbReference>
<dbReference type="GeneID" id="54412639"/>
<keyword evidence="12" id="KW-1185">Reference proteome</keyword>
<evidence type="ECO:0000256" key="9">
    <source>
        <dbReference type="SAM" id="MobiDB-lite"/>
    </source>
</evidence>
<evidence type="ECO:0000256" key="8">
    <source>
        <dbReference type="PROSITE-ProRule" id="PRU10141"/>
    </source>
</evidence>
<reference evidence="11" key="1">
    <citation type="journal article" date="2020" name="Stud. Mycol.">
        <title>101 Dothideomycetes genomes: a test case for predicting lifestyles and emergence of pathogens.</title>
        <authorList>
            <person name="Haridas S."/>
            <person name="Albert R."/>
            <person name="Binder M."/>
            <person name="Bloem J."/>
            <person name="Labutti K."/>
            <person name="Salamov A."/>
            <person name="Andreopoulos B."/>
            <person name="Baker S."/>
            <person name="Barry K."/>
            <person name="Bills G."/>
            <person name="Bluhm B."/>
            <person name="Cannon C."/>
            <person name="Castanera R."/>
            <person name="Culley D."/>
            <person name="Daum C."/>
            <person name="Ezra D."/>
            <person name="Gonzalez J."/>
            <person name="Henrissat B."/>
            <person name="Kuo A."/>
            <person name="Liang C."/>
            <person name="Lipzen A."/>
            <person name="Lutzoni F."/>
            <person name="Magnuson J."/>
            <person name="Mondo S."/>
            <person name="Nolan M."/>
            <person name="Ohm R."/>
            <person name="Pangilinan J."/>
            <person name="Park H.-J."/>
            <person name="Ramirez L."/>
            <person name="Alfaro M."/>
            <person name="Sun H."/>
            <person name="Tritt A."/>
            <person name="Yoshinaga Y."/>
            <person name="Zwiers L.-H."/>
            <person name="Turgeon B."/>
            <person name="Goodwin S."/>
            <person name="Spatafora J."/>
            <person name="Crous P."/>
            <person name="Grigoriev I."/>
        </authorList>
    </citation>
    <scope>NUCLEOTIDE SEQUENCE</scope>
    <source>
        <strain evidence="11">CBS 119687</strain>
    </source>
</reference>
<evidence type="ECO:0000256" key="4">
    <source>
        <dbReference type="ARBA" id="ARBA00022777"/>
    </source>
</evidence>
<dbReference type="OrthoDB" id="1732493at2759"/>
<evidence type="ECO:0000256" key="1">
    <source>
        <dbReference type="ARBA" id="ARBA00022527"/>
    </source>
</evidence>
<dbReference type="InterPro" id="IPR017441">
    <property type="entry name" value="Protein_kinase_ATP_BS"/>
</dbReference>
<proteinExistence type="predicted"/>
<dbReference type="Pfam" id="PF00069">
    <property type="entry name" value="Pkinase"/>
    <property type="match status" value="1"/>
</dbReference>
<dbReference type="GO" id="GO:0008353">
    <property type="term" value="F:RNA polymerase II CTD heptapeptide repeat kinase activity"/>
    <property type="evidence" value="ECO:0007669"/>
    <property type="project" value="TreeGrafter"/>
</dbReference>
<feature type="region of interest" description="Disordered" evidence="9">
    <location>
        <begin position="381"/>
        <end position="428"/>
    </location>
</feature>
<dbReference type="GO" id="GO:0004693">
    <property type="term" value="F:cyclin-dependent protein serine/threonine kinase activity"/>
    <property type="evidence" value="ECO:0007669"/>
    <property type="project" value="UniProtKB-EC"/>
</dbReference>
<dbReference type="EMBL" id="ML977498">
    <property type="protein sequence ID" value="KAF2134059.1"/>
    <property type="molecule type" value="Genomic_DNA"/>
</dbReference>
<gene>
    <name evidence="11" type="ORF">P153DRAFT_419845</name>
</gene>
<feature type="domain" description="Protein kinase" evidence="10">
    <location>
        <begin position="75"/>
        <end position="375"/>
    </location>
</feature>
<dbReference type="PROSITE" id="PS00107">
    <property type="entry name" value="PROTEIN_KINASE_ATP"/>
    <property type="match status" value="1"/>
</dbReference>
<protein>
    <submittedName>
        <fullName evidence="11">Serine/threonine-protein kinase-like protein</fullName>
    </submittedName>
</protein>
<dbReference type="InterPro" id="IPR000719">
    <property type="entry name" value="Prot_kinase_dom"/>
</dbReference>
<evidence type="ECO:0000256" key="6">
    <source>
        <dbReference type="ARBA" id="ARBA00047811"/>
    </source>
</evidence>
<dbReference type="RefSeq" id="XP_033528446.1">
    <property type="nucleotide sequence ID" value="XM_033672207.1"/>
</dbReference>
<keyword evidence="4 11" id="KW-0418">Kinase</keyword>
<accession>A0A6A6AQ60</accession>
<dbReference type="SMART" id="SM00220">
    <property type="entry name" value="S_TKc"/>
    <property type="match status" value="1"/>
</dbReference>
<dbReference type="GO" id="GO:0005737">
    <property type="term" value="C:cytoplasm"/>
    <property type="evidence" value="ECO:0007669"/>
    <property type="project" value="TreeGrafter"/>
</dbReference>
<dbReference type="GO" id="GO:0045944">
    <property type="term" value="P:positive regulation of transcription by RNA polymerase II"/>
    <property type="evidence" value="ECO:0007669"/>
    <property type="project" value="TreeGrafter"/>
</dbReference>
<evidence type="ECO:0000256" key="5">
    <source>
        <dbReference type="ARBA" id="ARBA00022840"/>
    </source>
</evidence>
<name>A0A6A6AQ60_9PLEO</name>
<feature type="compositionally biased region" description="Basic and acidic residues" evidence="9">
    <location>
        <begin position="397"/>
        <end position="406"/>
    </location>
</feature>
<dbReference type="PANTHER" id="PTHR24056">
    <property type="entry name" value="CELL DIVISION PROTEIN KINASE"/>
    <property type="match status" value="1"/>
</dbReference>
<dbReference type="PANTHER" id="PTHR24056:SF0">
    <property type="entry name" value="CYCLIN-DEPENDENT KINASE 7"/>
    <property type="match status" value="1"/>
</dbReference>
<feature type="binding site" evidence="8">
    <location>
        <position position="106"/>
    </location>
    <ligand>
        <name>ATP</name>
        <dbReference type="ChEBI" id="CHEBI:30616"/>
    </ligand>
</feature>
<dbReference type="SUPFAM" id="SSF56112">
    <property type="entry name" value="Protein kinase-like (PK-like)"/>
    <property type="match status" value="1"/>
</dbReference>
<dbReference type="PROSITE" id="PS50011">
    <property type="entry name" value="PROTEIN_KINASE_DOM"/>
    <property type="match status" value="1"/>
</dbReference>
<dbReference type="GO" id="GO:0005524">
    <property type="term" value="F:ATP binding"/>
    <property type="evidence" value="ECO:0007669"/>
    <property type="project" value="UniProtKB-UniRule"/>
</dbReference>
<dbReference type="Gene3D" id="3.30.200.20">
    <property type="entry name" value="Phosphorylase Kinase, domain 1"/>
    <property type="match status" value="1"/>
</dbReference>
<dbReference type="InterPro" id="IPR050108">
    <property type="entry name" value="CDK"/>
</dbReference>
<keyword evidence="2" id="KW-0808">Transferase</keyword>
<evidence type="ECO:0000259" key="10">
    <source>
        <dbReference type="PROSITE" id="PS50011"/>
    </source>
</evidence>
<evidence type="ECO:0000256" key="7">
    <source>
        <dbReference type="ARBA" id="ARBA00048367"/>
    </source>
</evidence>
<feature type="region of interest" description="Disordered" evidence="9">
    <location>
        <begin position="1"/>
        <end position="22"/>
    </location>
</feature>
<dbReference type="Gene3D" id="1.10.510.10">
    <property type="entry name" value="Transferase(Phosphotransferase) domain 1"/>
    <property type="match status" value="1"/>
</dbReference>
<evidence type="ECO:0000313" key="11">
    <source>
        <dbReference type="EMBL" id="KAF2134059.1"/>
    </source>
</evidence>
<keyword evidence="3 8" id="KW-0547">Nucleotide-binding</keyword>
<evidence type="ECO:0000256" key="2">
    <source>
        <dbReference type="ARBA" id="ARBA00022679"/>
    </source>
</evidence>
<organism evidence="11 12">
    <name type="scientific">Dothidotthia symphoricarpi CBS 119687</name>
    <dbReference type="NCBI Taxonomy" id="1392245"/>
    <lineage>
        <taxon>Eukaryota</taxon>
        <taxon>Fungi</taxon>
        <taxon>Dikarya</taxon>
        <taxon>Ascomycota</taxon>
        <taxon>Pezizomycotina</taxon>
        <taxon>Dothideomycetes</taxon>
        <taxon>Pleosporomycetidae</taxon>
        <taxon>Pleosporales</taxon>
        <taxon>Dothidotthiaceae</taxon>
        <taxon>Dothidotthia</taxon>
    </lineage>
</organism>
<evidence type="ECO:0000256" key="3">
    <source>
        <dbReference type="ARBA" id="ARBA00022741"/>
    </source>
</evidence>
<dbReference type="AlphaFoldDB" id="A0A6A6AQ60"/>
<evidence type="ECO:0000313" key="12">
    <source>
        <dbReference type="Proteomes" id="UP000799771"/>
    </source>
</evidence>
<dbReference type="InterPro" id="IPR011009">
    <property type="entry name" value="Kinase-like_dom_sf"/>
</dbReference>
<sequence>MASSPVVLSPHPNPLGGSRFAPNPRAKALAMIGNTHKPAHPPAPAPPAAASAAAATADQGMDLAEQMNDAVREQFVTAGRLGEGTYAIVYAGHYRHDPSSLVAIKKIKYNAEFKDGIAMDAIREIKFLSELSHPNIIKLHAVFSTKDQNLSLVLEHLPLGDLEGLWKNTSITYGNADIKAWANMLCQAIWFCHENAVLHRDIKGNNALIAADGTVKLADFGLARSFADPGRPMTSNVITRFYRPPELLYGCYHYGGGVDIWSTACVIAELALRRFFLPSETDIQQLAVICDLFGTPTEETWPGVSTLRYYVAPDKQPSAEMGGKRTAAKMPKGMNWWRATFPLLGDEGIDLLRGMLALDPRKRLCAKKVLGHRYWSVAPRPTRKEGLPREGGGQAKVGEDLKRKGGETPGGAGGRADKVARKLNFGGM</sequence>
<comment type="catalytic activity">
    <reaction evidence="7">
        <text>L-seryl-[protein] + ATP = O-phospho-L-seryl-[protein] + ADP + H(+)</text>
        <dbReference type="Rhea" id="RHEA:17989"/>
        <dbReference type="Rhea" id="RHEA-COMP:9863"/>
        <dbReference type="Rhea" id="RHEA-COMP:11604"/>
        <dbReference type="ChEBI" id="CHEBI:15378"/>
        <dbReference type="ChEBI" id="CHEBI:29999"/>
        <dbReference type="ChEBI" id="CHEBI:30616"/>
        <dbReference type="ChEBI" id="CHEBI:83421"/>
        <dbReference type="ChEBI" id="CHEBI:456216"/>
        <dbReference type="EC" id="2.7.11.22"/>
    </reaction>
</comment>
<keyword evidence="1" id="KW-0723">Serine/threonine-protein kinase</keyword>
<keyword evidence="5 8" id="KW-0067">ATP-binding</keyword>